<dbReference type="GO" id="GO:0051119">
    <property type="term" value="F:sugar transmembrane transporter activity"/>
    <property type="evidence" value="ECO:0000318"/>
    <property type="project" value="GO_Central"/>
</dbReference>
<evidence type="ECO:0000256" key="4">
    <source>
        <dbReference type="ARBA" id="ARBA00022597"/>
    </source>
</evidence>
<keyword evidence="4 9" id="KW-0762">Sugar transport</keyword>
<dbReference type="FunCoup" id="A0A059CYB5">
    <property type="interactions" value="354"/>
</dbReference>
<dbReference type="PANTHER" id="PTHR10791:SF159">
    <property type="entry name" value="BIDIRECTIONAL SUGAR TRANSPORTER SWEET5"/>
    <property type="match status" value="1"/>
</dbReference>
<feature type="transmembrane region" description="Helical" evidence="9">
    <location>
        <begin position="71"/>
        <end position="93"/>
    </location>
</feature>
<evidence type="ECO:0000256" key="5">
    <source>
        <dbReference type="ARBA" id="ARBA00022692"/>
    </source>
</evidence>
<feature type="transmembrane region" description="Helical" evidence="9">
    <location>
        <begin position="164"/>
        <end position="186"/>
    </location>
</feature>
<evidence type="ECO:0000256" key="2">
    <source>
        <dbReference type="ARBA" id="ARBA00007809"/>
    </source>
</evidence>
<dbReference type="GO" id="GO:0016020">
    <property type="term" value="C:membrane"/>
    <property type="evidence" value="ECO:0000318"/>
    <property type="project" value="GO_Central"/>
</dbReference>
<keyword evidence="5 9" id="KW-0812">Transmembrane</keyword>
<feature type="transmembrane region" description="Helical" evidence="9">
    <location>
        <begin position="131"/>
        <end position="152"/>
    </location>
</feature>
<dbReference type="OMA" id="LTIMRRV"/>
<dbReference type="FunFam" id="1.20.1280.290:FF:000002">
    <property type="entry name" value="Bidirectional sugar transporter SWEET"/>
    <property type="match status" value="1"/>
</dbReference>
<dbReference type="InterPro" id="IPR047664">
    <property type="entry name" value="SWEET"/>
</dbReference>
<dbReference type="GO" id="GO:0051260">
    <property type="term" value="P:protein homooligomerization"/>
    <property type="evidence" value="ECO:0007669"/>
    <property type="project" value="UniProtKB-ARBA"/>
</dbReference>
<evidence type="ECO:0000313" key="10">
    <source>
        <dbReference type="EMBL" id="KCW83438.1"/>
    </source>
</evidence>
<keyword evidence="6" id="KW-0677">Repeat</keyword>
<dbReference type="AlphaFoldDB" id="A0A059CYB5"/>
<dbReference type="FunFam" id="1.20.1280.290:FF:000001">
    <property type="entry name" value="Bidirectional sugar transporter SWEET"/>
    <property type="match status" value="1"/>
</dbReference>
<dbReference type="Pfam" id="PF03083">
    <property type="entry name" value="MtN3_slv"/>
    <property type="match status" value="2"/>
</dbReference>
<organism evidence="10">
    <name type="scientific">Eucalyptus grandis</name>
    <name type="common">Flooded gum</name>
    <dbReference type="NCBI Taxonomy" id="71139"/>
    <lineage>
        <taxon>Eukaryota</taxon>
        <taxon>Viridiplantae</taxon>
        <taxon>Streptophyta</taxon>
        <taxon>Embryophyta</taxon>
        <taxon>Tracheophyta</taxon>
        <taxon>Spermatophyta</taxon>
        <taxon>Magnoliopsida</taxon>
        <taxon>eudicotyledons</taxon>
        <taxon>Gunneridae</taxon>
        <taxon>Pentapetalae</taxon>
        <taxon>rosids</taxon>
        <taxon>malvids</taxon>
        <taxon>Myrtales</taxon>
        <taxon>Myrtaceae</taxon>
        <taxon>Myrtoideae</taxon>
        <taxon>Eucalypteae</taxon>
        <taxon>Eucalyptus</taxon>
    </lineage>
</organism>
<dbReference type="EMBL" id="KK198754">
    <property type="protein sequence ID" value="KCW83438.1"/>
    <property type="molecule type" value="Genomic_DNA"/>
</dbReference>
<comment type="function">
    <text evidence="9">Mediates both low-affinity uptake and efflux of sugar across the membrane.</text>
</comment>
<dbReference type="InterPro" id="IPR004316">
    <property type="entry name" value="SWEET_rpt"/>
</dbReference>
<protein>
    <recommendedName>
        <fullName evidence="9">Bidirectional sugar transporter SWEET</fullName>
    </recommendedName>
</protein>
<evidence type="ECO:0000256" key="7">
    <source>
        <dbReference type="ARBA" id="ARBA00022989"/>
    </source>
</evidence>
<dbReference type="InParanoid" id="A0A059CYB5"/>
<evidence type="ECO:0000256" key="3">
    <source>
        <dbReference type="ARBA" id="ARBA00022448"/>
    </source>
</evidence>
<reference evidence="10" key="1">
    <citation type="submission" date="2013-07" db="EMBL/GenBank/DDBJ databases">
        <title>The genome of Eucalyptus grandis.</title>
        <authorList>
            <person name="Schmutz J."/>
            <person name="Hayes R."/>
            <person name="Myburg A."/>
            <person name="Tuskan G."/>
            <person name="Grattapaglia D."/>
            <person name="Rokhsar D.S."/>
        </authorList>
    </citation>
    <scope>NUCLEOTIDE SEQUENCE</scope>
    <source>
        <tissue evidence="10">Leaf extractions</tissue>
    </source>
</reference>
<dbReference type="STRING" id="71139.A0A059CYB5"/>
<dbReference type="KEGG" id="egr:104434306"/>
<sequence>MVDTETARTIVGIVGNVISFGLFLSPIPTFITIWKKKTASGFKPDPYVATVLNCAMWVFYGMPFVHPDSLLVVTINGFGFCLELIYVGIFFIYSPWKRRRNILLALLVELIFMVAVVAITLLVLHTTGRRSTLVGILCIIFNIGMYTSPLTIMRRVIQTKSVKYMPFFLSLTNFLNGVIWAVYALLKFDPFVLVPNGLGALSGLVQLILYATYYRTTKWDEPEKPTSEVEISGA</sequence>
<feature type="transmembrane region" description="Helical" evidence="9">
    <location>
        <begin position="192"/>
        <end position="214"/>
    </location>
</feature>
<evidence type="ECO:0000256" key="1">
    <source>
        <dbReference type="ARBA" id="ARBA00004127"/>
    </source>
</evidence>
<name>A0A059CYB5_EUCGR</name>
<evidence type="ECO:0000256" key="8">
    <source>
        <dbReference type="ARBA" id="ARBA00023136"/>
    </source>
</evidence>
<keyword evidence="8 9" id="KW-0472">Membrane</keyword>
<evidence type="ECO:0000256" key="9">
    <source>
        <dbReference type="RuleBase" id="RU910715"/>
    </source>
</evidence>
<comment type="subcellular location">
    <subcellularLocation>
        <location evidence="1">Endomembrane system</location>
        <topology evidence="1">Multi-pass membrane protein</topology>
    </subcellularLocation>
</comment>
<accession>A0A059CYB5</accession>
<dbReference type="Gramene" id="KCW83438">
    <property type="protein sequence ID" value="KCW83438"/>
    <property type="gene ID" value="EUGRSUZ_B00360"/>
</dbReference>
<comment type="similarity">
    <text evidence="2 9">Belongs to the SWEET sugar transporter family.</text>
</comment>
<dbReference type="Gene3D" id="1.20.1280.290">
    <property type="match status" value="2"/>
</dbReference>
<keyword evidence="7 9" id="KW-1133">Transmembrane helix</keyword>
<gene>
    <name evidence="10" type="ORF">EUGRSUZ_B00360</name>
</gene>
<dbReference type="GO" id="GO:0008643">
    <property type="term" value="P:carbohydrate transport"/>
    <property type="evidence" value="ECO:0000318"/>
    <property type="project" value="GO_Central"/>
</dbReference>
<dbReference type="eggNOG" id="KOG1623">
    <property type="taxonomic scope" value="Eukaryota"/>
</dbReference>
<dbReference type="OrthoDB" id="409725at2759"/>
<dbReference type="GO" id="GO:0012505">
    <property type="term" value="C:endomembrane system"/>
    <property type="evidence" value="ECO:0007669"/>
    <property type="project" value="UniProtKB-SubCell"/>
</dbReference>
<comment type="caution">
    <text evidence="9">Lacks conserved residue(s) required for the propagation of feature annotation.</text>
</comment>
<proteinExistence type="inferred from homology"/>
<evidence type="ECO:0000256" key="6">
    <source>
        <dbReference type="ARBA" id="ARBA00022737"/>
    </source>
</evidence>
<keyword evidence="3 9" id="KW-0813">Transport</keyword>
<feature type="transmembrane region" description="Helical" evidence="9">
    <location>
        <begin position="12"/>
        <end position="34"/>
    </location>
</feature>
<dbReference type="PANTHER" id="PTHR10791">
    <property type="entry name" value="RAG1-ACTIVATING PROTEIN 1"/>
    <property type="match status" value="1"/>
</dbReference>
<feature type="transmembrane region" description="Helical" evidence="9">
    <location>
        <begin position="102"/>
        <end position="125"/>
    </location>
</feature>